<dbReference type="SMART" id="SM00256">
    <property type="entry name" value="FBOX"/>
    <property type="match status" value="1"/>
</dbReference>
<evidence type="ECO:0000313" key="3">
    <source>
        <dbReference type="Proteomes" id="UP000238479"/>
    </source>
</evidence>
<protein>
    <submittedName>
        <fullName evidence="2">Putative F-box domain-containing protein</fullName>
    </submittedName>
</protein>
<evidence type="ECO:0000313" key="2">
    <source>
        <dbReference type="EMBL" id="PRQ35078.1"/>
    </source>
</evidence>
<dbReference type="NCBIfam" id="TIGR01640">
    <property type="entry name" value="F_box_assoc_1"/>
    <property type="match status" value="1"/>
</dbReference>
<dbReference type="Pfam" id="PF07734">
    <property type="entry name" value="FBA_1"/>
    <property type="match status" value="1"/>
</dbReference>
<dbReference type="EMBL" id="PDCK01000043">
    <property type="protein sequence ID" value="PRQ35078.1"/>
    <property type="molecule type" value="Genomic_DNA"/>
</dbReference>
<dbReference type="PROSITE" id="PS50181">
    <property type="entry name" value="FBOX"/>
    <property type="match status" value="1"/>
</dbReference>
<dbReference type="OrthoDB" id="1435455at2759"/>
<dbReference type="CDD" id="cd22157">
    <property type="entry name" value="F-box_AtFBW1-like"/>
    <property type="match status" value="1"/>
</dbReference>
<dbReference type="Proteomes" id="UP000238479">
    <property type="component" value="Chromosome 5"/>
</dbReference>
<name>A0A2P6QLN3_ROSCH</name>
<keyword evidence="3" id="KW-1185">Reference proteome</keyword>
<dbReference type="Gramene" id="PRQ35078">
    <property type="protein sequence ID" value="PRQ35078"/>
    <property type="gene ID" value="RchiOBHm_Chr5g0076091"/>
</dbReference>
<sequence>MSSCFDLPEDIVVKILCRLPVKSLIRFTCVSKRWCSITSMIISDPKFGKSHFQLASQQRALRRKVLLTSYPTVREPGPRPNACYDPNSKLPPRFQSLEDKYLVKNFTFPSKKNAYTEEMGSCNGLVLVGNPCFGGYENLSIWNLSTGFFRKIPSPSVREKLIKSATDQAYRYFINFGFGHELASDDYKLVFILCALGQLVEVHIFSMRANIWKAITAPHLSRADWDSGQGTFSNGAIHRVVHCRSESSDPVIYAFDLAEEEFRQVPLPPVLWQNEEDRNPTEITTLVHLGGYLCIWSRKRYNPDKGEVWAMTEYGVPESWVKLFNFRVPDLPDVFASLYSTWDLCFITESGTMVISLSKELFWIECHNDEKPICSGRYRLEEVHPEVPGCVFHFHATAYDETLLSVAE</sequence>
<evidence type="ECO:0000259" key="1">
    <source>
        <dbReference type="PROSITE" id="PS50181"/>
    </source>
</evidence>
<dbReference type="SUPFAM" id="SSF81383">
    <property type="entry name" value="F-box domain"/>
    <property type="match status" value="1"/>
</dbReference>
<gene>
    <name evidence="2" type="ORF">RchiOBHm_Chr5g0076091</name>
</gene>
<dbReference type="InterPro" id="IPR001810">
    <property type="entry name" value="F-box_dom"/>
</dbReference>
<dbReference type="InterPro" id="IPR050796">
    <property type="entry name" value="SCF_F-box_component"/>
</dbReference>
<feature type="domain" description="F-box" evidence="1">
    <location>
        <begin position="1"/>
        <end position="50"/>
    </location>
</feature>
<dbReference type="PANTHER" id="PTHR31672">
    <property type="entry name" value="BNACNNG10540D PROTEIN"/>
    <property type="match status" value="1"/>
</dbReference>
<accession>A0A2P6QLN3</accession>
<dbReference type="PANTHER" id="PTHR31672:SF13">
    <property type="entry name" value="F-BOX PROTEIN CPR30-LIKE"/>
    <property type="match status" value="1"/>
</dbReference>
<reference evidence="2 3" key="1">
    <citation type="journal article" date="2018" name="Nat. Genet.">
        <title>The Rosa genome provides new insights in the design of modern roses.</title>
        <authorList>
            <person name="Bendahmane M."/>
        </authorList>
    </citation>
    <scope>NUCLEOTIDE SEQUENCE [LARGE SCALE GENOMIC DNA]</scope>
    <source>
        <strain evidence="3">cv. Old Blush</strain>
    </source>
</reference>
<dbReference type="Gene3D" id="1.20.1280.50">
    <property type="match status" value="1"/>
</dbReference>
<proteinExistence type="predicted"/>
<dbReference type="Pfam" id="PF00646">
    <property type="entry name" value="F-box"/>
    <property type="match status" value="1"/>
</dbReference>
<dbReference type="AlphaFoldDB" id="A0A2P6QLN3"/>
<organism evidence="2 3">
    <name type="scientific">Rosa chinensis</name>
    <name type="common">China rose</name>
    <dbReference type="NCBI Taxonomy" id="74649"/>
    <lineage>
        <taxon>Eukaryota</taxon>
        <taxon>Viridiplantae</taxon>
        <taxon>Streptophyta</taxon>
        <taxon>Embryophyta</taxon>
        <taxon>Tracheophyta</taxon>
        <taxon>Spermatophyta</taxon>
        <taxon>Magnoliopsida</taxon>
        <taxon>eudicotyledons</taxon>
        <taxon>Gunneridae</taxon>
        <taxon>Pentapetalae</taxon>
        <taxon>rosids</taxon>
        <taxon>fabids</taxon>
        <taxon>Rosales</taxon>
        <taxon>Rosaceae</taxon>
        <taxon>Rosoideae</taxon>
        <taxon>Rosoideae incertae sedis</taxon>
        <taxon>Rosa</taxon>
    </lineage>
</organism>
<dbReference type="InterPro" id="IPR036047">
    <property type="entry name" value="F-box-like_dom_sf"/>
</dbReference>
<comment type="caution">
    <text evidence="2">The sequence shown here is derived from an EMBL/GenBank/DDBJ whole genome shotgun (WGS) entry which is preliminary data.</text>
</comment>
<dbReference type="STRING" id="74649.A0A2P6QLN3"/>
<dbReference type="OMA" id="AILPWEL"/>
<dbReference type="InterPro" id="IPR006527">
    <property type="entry name" value="F-box-assoc_dom_typ1"/>
</dbReference>
<dbReference type="InterPro" id="IPR017451">
    <property type="entry name" value="F-box-assoc_interact_dom"/>
</dbReference>